<feature type="region of interest" description="Disordered" evidence="1">
    <location>
        <begin position="232"/>
        <end position="278"/>
    </location>
</feature>
<organism evidence="2 3">
    <name type="scientific">Mesobacterium hydrothermale</name>
    <dbReference type="NCBI Taxonomy" id="3111907"/>
    <lineage>
        <taxon>Bacteria</taxon>
        <taxon>Pseudomonadati</taxon>
        <taxon>Pseudomonadota</taxon>
        <taxon>Alphaproteobacteria</taxon>
        <taxon>Rhodobacterales</taxon>
        <taxon>Roseobacteraceae</taxon>
        <taxon>Mesobacterium</taxon>
    </lineage>
</organism>
<comment type="caution">
    <text evidence="2">The sequence shown here is derived from an EMBL/GenBank/DDBJ whole genome shotgun (WGS) entry which is preliminary data.</text>
</comment>
<feature type="compositionally biased region" description="Polar residues" evidence="1">
    <location>
        <begin position="254"/>
        <end position="278"/>
    </location>
</feature>
<dbReference type="PROSITE" id="PS51257">
    <property type="entry name" value="PROKAR_LIPOPROTEIN"/>
    <property type="match status" value="1"/>
</dbReference>
<dbReference type="RefSeq" id="WP_326297257.1">
    <property type="nucleotide sequence ID" value="NZ_JAYLLH010000010.1"/>
</dbReference>
<evidence type="ECO:0000313" key="3">
    <source>
        <dbReference type="Proteomes" id="UP001348149"/>
    </source>
</evidence>
<keyword evidence="3" id="KW-1185">Reference proteome</keyword>
<proteinExistence type="predicted"/>
<dbReference type="Pfam" id="PF07087">
    <property type="entry name" value="DUF1353"/>
    <property type="match status" value="1"/>
</dbReference>
<dbReference type="EMBL" id="JAYLLH010000010">
    <property type="protein sequence ID" value="MEC3861541.1"/>
    <property type="molecule type" value="Genomic_DNA"/>
</dbReference>
<sequence length="278" mass="30790">MKQVIACLGAVMALSACDPTDILDKESRVPIAEDVCERSSSKNCVFFNTPVRLTGDPIILPKRPYKFFRTANSLDFIDGQGRRWIAPNQTLTDGASIPKIFINIIGDPTSPEFVNAAAVHDAYCGIGNENGPNFHNAKWEDVHRMFYEALIVSGTPRVRASIMFTAVYLGGPRWDIYKDRDISKVPTPALQNTMRQAMAYIEKSDPPFGALWLYLQMKERQLQQTYVRQAFEEHEEEHGHDDDGYTGYPGTDPSTGLMTSPSLDPSALVSPSTPGGGL</sequence>
<name>A0ABU6HGQ5_9RHOB</name>
<accession>A0ABU6HGQ5</accession>
<gene>
    <name evidence="2" type="ORF">VK792_09620</name>
</gene>
<evidence type="ECO:0000313" key="2">
    <source>
        <dbReference type="EMBL" id="MEC3861541.1"/>
    </source>
</evidence>
<evidence type="ECO:0000256" key="1">
    <source>
        <dbReference type="SAM" id="MobiDB-lite"/>
    </source>
</evidence>
<dbReference type="InterPro" id="IPR010767">
    <property type="entry name" value="Phage_CGC-2007_Cje0229"/>
</dbReference>
<reference evidence="2 3" key="1">
    <citation type="submission" date="2024-01" db="EMBL/GenBank/DDBJ databases">
        <title>Mesobacterium rodlantinim sp. nov., isolated from shallow sea hydrothermal systems off Kueishantao Island.</title>
        <authorList>
            <person name="Su Z."/>
            <person name="Tang K."/>
        </authorList>
    </citation>
    <scope>NUCLEOTIDE SEQUENCE [LARGE SCALE GENOMIC DNA]</scope>
    <source>
        <strain evidence="2 3">TK19101</strain>
    </source>
</reference>
<dbReference type="Proteomes" id="UP001348149">
    <property type="component" value="Unassembled WGS sequence"/>
</dbReference>
<protein>
    <submittedName>
        <fullName evidence="2">DUF1353 domain-containing protein</fullName>
    </submittedName>
</protein>
<feature type="compositionally biased region" description="Basic and acidic residues" evidence="1">
    <location>
        <begin position="232"/>
        <end position="243"/>
    </location>
</feature>